<reference evidence="3 4" key="1">
    <citation type="submission" date="2016-04" db="EMBL/GenBank/DDBJ databases">
        <title>A degradative enzymes factory behind the ericoid mycorrhizal symbiosis.</title>
        <authorList>
            <consortium name="DOE Joint Genome Institute"/>
            <person name="Martino E."/>
            <person name="Morin E."/>
            <person name="Grelet G."/>
            <person name="Kuo A."/>
            <person name="Kohler A."/>
            <person name="Daghino S."/>
            <person name="Barry K."/>
            <person name="Choi C."/>
            <person name="Cichocki N."/>
            <person name="Clum A."/>
            <person name="Copeland A."/>
            <person name="Hainaut M."/>
            <person name="Haridas S."/>
            <person name="Labutti K."/>
            <person name="Lindquist E."/>
            <person name="Lipzen A."/>
            <person name="Khouja H.-R."/>
            <person name="Murat C."/>
            <person name="Ohm R."/>
            <person name="Olson A."/>
            <person name="Spatafora J."/>
            <person name="Veneault-Fourrey C."/>
            <person name="Henrissat B."/>
            <person name="Grigoriev I."/>
            <person name="Martin F."/>
            <person name="Perotto S."/>
        </authorList>
    </citation>
    <scope>NUCLEOTIDE SEQUENCE [LARGE SCALE GENOMIC DNA]</scope>
    <source>
        <strain evidence="3 4">E</strain>
    </source>
</reference>
<feature type="compositionally biased region" description="Basic and acidic residues" evidence="1">
    <location>
        <begin position="548"/>
        <end position="559"/>
    </location>
</feature>
<feature type="domain" description="F-box" evidence="2">
    <location>
        <begin position="215"/>
        <end position="265"/>
    </location>
</feature>
<feature type="region of interest" description="Disordered" evidence="1">
    <location>
        <begin position="516"/>
        <end position="566"/>
    </location>
</feature>
<gene>
    <name evidence="3" type="ORF">K444DRAFT_621376</name>
</gene>
<dbReference type="EMBL" id="KZ613912">
    <property type="protein sequence ID" value="PMD52234.1"/>
    <property type="molecule type" value="Genomic_DNA"/>
</dbReference>
<feature type="compositionally biased region" description="Polar residues" evidence="1">
    <location>
        <begin position="444"/>
        <end position="457"/>
    </location>
</feature>
<dbReference type="InParanoid" id="A0A2J6SN95"/>
<evidence type="ECO:0000313" key="3">
    <source>
        <dbReference type="EMBL" id="PMD52234.1"/>
    </source>
</evidence>
<organism evidence="3 4">
    <name type="scientific">Hyaloscypha bicolor E</name>
    <dbReference type="NCBI Taxonomy" id="1095630"/>
    <lineage>
        <taxon>Eukaryota</taxon>
        <taxon>Fungi</taxon>
        <taxon>Dikarya</taxon>
        <taxon>Ascomycota</taxon>
        <taxon>Pezizomycotina</taxon>
        <taxon>Leotiomycetes</taxon>
        <taxon>Helotiales</taxon>
        <taxon>Hyaloscyphaceae</taxon>
        <taxon>Hyaloscypha</taxon>
        <taxon>Hyaloscypha bicolor</taxon>
    </lineage>
</organism>
<dbReference type="InterPro" id="IPR036047">
    <property type="entry name" value="F-box-like_dom_sf"/>
</dbReference>
<keyword evidence="4" id="KW-1185">Reference proteome</keyword>
<name>A0A2J6SN95_9HELO</name>
<proteinExistence type="predicted"/>
<feature type="region of interest" description="Disordered" evidence="1">
    <location>
        <begin position="438"/>
        <end position="468"/>
    </location>
</feature>
<dbReference type="PROSITE" id="PS50181">
    <property type="entry name" value="FBOX"/>
    <property type="match status" value="1"/>
</dbReference>
<dbReference type="InterPro" id="IPR001810">
    <property type="entry name" value="F-box_dom"/>
</dbReference>
<feature type="compositionally biased region" description="Basic and acidic residues" evidence="1">
    <location>
        <begin position="16"/>
        <end position="50"/>
    </location>
</feature>
<dbReference type="OrthoDB" id="1689567at2759"/>
<dbReference type="Proteomes" id="UP000235371">
    <property type="component" value="Unassembled WGS sequence"/>
</dbReference>
<protein>
    <recommendedName>
        <fullName evidence="2">F-box domain-containing protein</fullName>
    </recommendedName>
</protein>
<evidence type="ECO:0000313" key="4">
    <source>
        <dbReference type="Proteomes" id="UP000235371"/>
    </source>
</evidence>
<dbReference type="GeneID" id="36589974"/>
<dbReference type="Pfam" id="PF12937">
    <property type="entry name" value="F-box-like"/>
    <property type="match status" value="1"/>
</dbReference>
<dbReference type="RefSeq" id="XP_024729138.1">
    <property type="nucleotide sequence ID" value="XM_024881897.1"/>
</dbReference>
<dbReference type="SUPFAM" id="SSF81383">
    <property type="entry name" value="F-box domain"/>
    <property type="match status" value="1"/>
</dbReference>
<evidence type="ECO:0000256" key="1">
    <source>
        <dbReference type="SAM" id="MobiDB-lite"/>
    </source>
</evidence>
<accession>A0A2J6SN95</accession>
<feature type="region of interest" description="Disordered" evidence="1">
    <location>
        <begin position="1"/>
        <end position="64"/>
    </location>
</feature>
<dbReference type="AlphaFoldDB" id="A0A2J6SN95"/>
<sequence length="1041" mass="114127">MSDDHPTTLMRSLESTVERIEDTPEDGFTKSADRGKGKEVDRGRTLERGSRYPNPLEKAESRPRKYDPTIELDVQAIEKRQISRSSTFSNFEDPKDPCAILEDNLLEPCPRLSIRNSVSEVLSASESSDSLPGGLIHGNTWSFFETPGLNHPRPARTLTTVFSDCHPVYPAPVLPPESLPKSRPDIDQLENIATSSSTPLWSTSEGTPNLRAVDLSQASRLPTEILQQIFYNLAPADFNSARHSCRSWLIKSLNRSLLETMLKRAGFSNRIVPPTVDQHDDAGDGISIEWSMSKTLALECALGPDWTGNGLARDCTSESSDSAFVETSRVDFTEVAVDYPGQPLSVGTIFTISSCSRFLMVANGCLVYLYELNRSHKITAGESIISAGALRPVTSIICPHRVLACSMDTSSNRYAVAILLDGRMGLVCDINTSWASSPAPATGPGTNANSVNVQSPDRSSETGVRGTSFLDRVSLRTSAWTANPNHQSKEPPFVFPGIATTGPNFAPVNRSDWQDVFSDDIPDHTRTAGPSSRHGSLPRAHAISPEGEMEHSFASDQDRQPNFMPIENGPRSLYRNLCSDDDPPRSVAICPQRRCVAFGCSSGIELHWVDALTGQDLNRWFPLTAPSDFLFFLPPRKSIDSAKKLRLISSAARPGERPAIVERPFGTRTKSSPFWERFPVVLGQFDNSSDADLIQGSLSRLRGDAGRSSLTGRMDCSDHYRAIPLSDGYHILFTDPSTGLLCLGSDAPVGGPTKLLRKIWFQGPKGEGSPLTYAAGANLSCGVRIVAAFGNGTEQAIWLFSVPRDVFATNQGGQSPLSASSYLRSKSGQENSNSEWINWWPDDGLQEWLNYARDPVAGILPRSVWPVKVRGQQIGTCSGLVDLTIDSGPDMTIWAFSKHGIATVWNIDVGRNEAVKRQCVMRDGTVREIDSDGDVEMIDARSPSPDILKHPKPLTQASYDGAAFSPTMQANPVYDSEGHLLMDEMTQSPQFDDEDIEPADQEIVADVWCHGDGWTNRLFRRPVVDLVEEVTGVSRIDVEIR</sequence>
<evidence type="ECO:0000259" key="2">
    <source>
        <dbReference type="PROSITE" id="PS50181"/>
    </source>
</evidence>